<proteinExistence type="predicted"/>
<sequence length="112" mass="13052">MNKIKWYWQVAVIWLDLGATLLQFKQPQEAIKYLSQFCQLAPNSYDCSNNMGVAYFQLGDYEKASQFFEQAFQMMPSKQIINNLLAAYSQTGNQEKLAYYKKMLQSAQNPKQ</sequence>
<dbReference type="Pfam" id="PF13424">
    <property type="entry name" value="TPR_12"/>
    <property type="match status" value="1"/>
</dbReference>
<dbReference type="SUPFAM" id="SSF48452">
    <property type="entry name" value="TPR-like"/>
    <property type="match status" value="1"/>
</dbReference>
<dbReference type="STRING" id="1003.SAMN04488541_1007112"/>
<dbReference type="AlphaFoldDB" id="A0A1I2DPF5"/>
<dbReference type="PANTHER" id="PTHR46674:SF1">
    <property type="entry name" value="INACTIVE PEPTIDYL-PROLYL CIS-TRANS ISOMERASE FKBP6"/>
    <property type="match status" value="1"/>
</dbReference>
<dbReference type="InterPro" id="IPR019734">
    <property type="entry name" value="TPR_rpt"/>
</dbReference>
<accession>A0A1I2DPF5</accession>
<evidence type="ECO:0000313" key="5">
    <source>
        <dbReference type="Proteomes" id="UP000199513"/>
    </source>
</evidence>
<dbReference type="PANTHER" id="PTHR46674">
    <property type="entry name" value="INACTIVE PEPTIDYL-PROLYL CIS-TRANS ISOMERASE FKBP6"/>
    <property type="match status" value="1"/>
</dbReference>
<reference evidence="4 5" key="1">
    <citation type="submission" date="2016-10" db="EMBL/GenBank/DDBJ databases">
        <authorList>
            <person name="de Groot N.N."/>
        </authorList>
    </citation>
    <scope>NUCLEOTIDE SEQUENCE [LARGE SCALE GENOMIC DNA]</scope>
    <source>
        <strain>GEY</strain>
        <strain evidence="5">DSM 9560</strain>
    </source>
</reference>
<protein>
    <submittedName>
        <fullName evidence="4">TPR repeat-containing protein</fullName>
    </submittedName>
</protein>
<dbReference type="InterPro" id="IPR011990">
    <property type="entry name" value="TPR-like_helical_dom_sf"/>
</dbReference>
<dbReference type="InterPro" id="IPR042282">
    <property type="entry name" value="FKBP6/shu"/>
</dbReference>
<keyword evidence="2 3" id="KW-0802">TPR repeat</keyword>
<organism evidence="4 5">
    <name type="scientific">Thermoflexibacter ruber</name>
    <dbReference type="NCBI Taxonomy" id="1003"/>
    <lineage>
        <taxon>Bacteria</taxon>
        <taxon>Pseudomonadati</taxon>
        <taxon>Bacteroidota</taxon>
        <taxon>Cytophagia</taxon>
        <taxon>Cytophagales</taxon>
        <taxon>Thermoflexibacteraceae</taxon>
        <taxon>Thermoflexibacter</taxon>
    </lineage>
</organism>
<gene>
    <name evidence="4" type="ORF">SAMN04488541_1007112</name>
</gene>
<evidence type="ECO:0000256" key="3">
    <source>
        <dbReference type="PROSITE-ProRule" id="PRU00339"/>
    </source>
</evidence>
<keyword evidence="1" id="KW-0677">Repeat</keyword>
<evidence type="ECO:0000256" key="1">
    <source>
        <dbReference type="ARBA" id="ARBA00022737"/>
    </source>
</evidence>
<dbReference type="OrthoDB" id="9780183at2"/>
<dbReference type="EMBL" id="FONY01000007">
    <property type="protein sequence ID" value="SFE82385.1"/>
    <property type="molecule type" value="Genomic_DNA"/>
</dbReference>
<dbReference type="PROSITE" id="PS50005">
    <property type="entry name" value="TPR"/>
    <property type="match status" value="2"/>
</dbReference>
<dbReference type="RefSeq" id="WP_091541592.1">
    <property type="nucleotide sequence ID" value="NZ_FONY01000007.1"/>
</dbReference>
<feature type="repeat" description="TPR" evidence="3">
    <location>
        <begin position="11"/>
        <end position="44"/>
    </location>
</feature>
<name>A0A1I2DPF5_9BACT</name>
<feature type="repeat" description="TPR" evidence="3">
    <location>
        <begin position="45"/>
        <end position="78"/>
    </location>
</feature>
<evidence type="ECO:0000313" key="4">
    <source>
        <dbReference type="EMBL" id="SFE82385.1"/>
    </source>
</evidence>
<dbReference type="Proteomes" id="UP000199513">
    <property type="component" value="Unassembled WGS sequence"/>
</dbReference>
<dbReference type="Gene3D" id="1.25.40.10">
    <property type="entry name" value="Tetratricopeptide repeat domain"/>
    <property type="match status" value="1"/>
</dbReference>
<dbReference type="PROSITE" id="PS50293">
    <property type="entry name" value="TPR_REGION"/>
    <property type="match status" value="1"/>
</dbReference>
<keyword evidence="5" id="KW-1185">Reference proteome</keyword>
<dbReference type="SMART" id="SM00028">
    <property type="entry name" value="TPR"/>
    <property type="match status" value="2"/>
</dbReference>
<evidence type="ECO:0000256" key="2">
    <source>
        <dbReference type="ARBA" id="ARBA00022803"/>
    </source>
</evidence>